<gene>
    <name evidence="8" type="ORF">ACAT0790_LOCUS33201</name>
</gene>
<feature type="region of interest" description="Disordered" evidence="6">
    <location>
        <begin position="241"/>
        <end position="290"/>
    </location>
</feature>
<keyword evidence="3 7" id="KW-0812">Transmembrane</keyword>
<sequence>MAEEFFSTLSTIGQLPNMNLEVRLRFCGNIDKMTNTLSAWLSLIGITRWLSIGNVNGMRYIGYGLTCPLMQVELVCMLAPIIPCFKLQCLITFLTTFMTLMSGYAASLMWMPLWEGDLIGFINTKDFDVLAPTPKLQVVAPAFCGITILSMICIPYLLIMYLAHGGAKNPDLPQGYKCLVFLVWFTWNLFPLWWMMSWEGQSIITDTKFNEIGFTVLNMIAKGSFTLQGFRMGTFEDKRRGSVKDKHAHKGKRGKNGGWSDKEASWDLEDGSPRKNRHVADSRDEFESERTNIPAVISRKSSRKLSASVFVKILRDFDTAPNPDYLGSIPEDAGKRKKRAASAERGGDGNRGHGHSIQQIPNDESPDVHNPWFKSCLQHTFRPVVGHALARAK</sequence>
<name>A0A7S1R204_ALECA</name>
<dbReference type="Pfam" id="PF01036">
    <property type="entry name" value="Bac_rhodopsin"/>
    <property type="match status" value="1"/>
</dbReference>
<organism evidence="8">
    <name type="scientific">Alexandrium catenella</name>
    <name type="common">Red tide dinoflagellate</name>
    <name type="synonym">Gonyaulax catenella</name>
    <dbReference type="NCBI Taxonomy" id="2925"/>
    <lineage>
        <taxon>Eukaryota</taxon>
        <taxon>Sar</taxon>
        <taxon>Alveolata</taxon>
        <taxon>Dinophyceae</taxon>
        <taxon>Gonyaulacales</taxon>
        <taxon>Pyrocystaceae</taxon>
        <taxon>Alexandrium</taxon>
    </lineage>
</organism>
<feature type="compositionally biased region" description="Basic and acidic residues" evidence="6">
    <location>
        <begin position="278"/>
        <end position="290"/>
    </location>
</feature>
<evidence type="ECO:0000256" key="7">
    <source>
        <dbReference type="SAM" id="Phobius"/>
    </source>
</evidence>
<accession>A0A7S1R204</accession>
<dbReference type="GO" id="GO:0016020">
    <property type="term" value="C:membrane"/>
    <property type="evidence" value="ECO:0007669"/>
    <property type="project" value="UniProtKB-SubCell"/>
</dbReference>
<keyword evidence="4 7" id="KW-1133">Transmembrane helix</keyword>
<evidence type="ECO:0000313" key="8">
    <source>
        <dbReference type="EMBL" id="CAD9153996.1"/>
    </source>
</evidence>
<evidence type="ECO:0000256" key="6">
    <source>
        <dbReference type="SAM" id="MobiDB-lite"/>
    </source>
</evidence>
<feature type="transmembrane region" description="Helical" evidence="7">
    <location>
        <begin position="138"/>
        <end position="163"/>
    </location>
</feature>
<feature type="transmembrane region" description="Helical" evidence="7">
    <location>
        <begin position="60"/>
        <end position="82"/>
    </location>
</feature>
<comment type="similarity">
    <text evidence="2">Belongs to the archaeal/bacterial/fungal opsin family.</text>
</comment>
<evidence type="ECO:0000256" key="5">
    <source>
        <dbReference type="ARBA" id="ARBA00023136"/>
    </source>
</evidence>
<feature type="compositionally biased region" description="Basic residues" evidence="6">
    <location>
        <begin position="246"/>
        <end position="255"/>
    </location>
</feature>
<dbReference type="SUPFAM" id="SSF81321">
    <property type="entry name" value="Family A G protein-coupled receptor-like"/>
    <property type="match status" value="1"/>
</dbReference>
<evidence type="ECO:0000256" key="4">
    <source>
        <dbReference type="ARBA" id="ARBA00022989"/>
    </source>
</evidence>
<reference evidence="8" key="1">
    <citation type="submission" date="2021-01" db="EMBL/GenBank/DDBJ databases">
        <authorList>
            <person name="Corre E."/>
            <person name="Pelletier E."/>
            <person name="Niang G."/>
            <person name="Scheremetjew M."/>
            <person name="Finn R."/>
            <person name="Kale V."/>
            <person name="Holt S."/>
            <person name="Cochrane G."/>
            <person name="Meng A."/>
            <person name="Brown T."/>
            <person name="Cohen L."/>
        </authorList>
    </citation>
    <scope>NUCLEOTIDE SEQUENCE</scope>
    <source>
        <strain evidence="8">OF101</strain>
    </source>
</reference>
<proteinExistence type="inferred from homology"/>
<feature type="transmembrane region" description="Helical" evidence="7">
    <location>
        <begin position="89"/>
        <end position="111"/>
    </location>
</feature>
<feature type="compositionally biased region" description="Basic and acidic residues" evidence="6">
    <location>
        <begin position="341"/>
        <end position="351"/>
    </location>
</feature>
<protein>
    <submittedName>
        <fullName evidence="8">Uncharacterized protein</fullName>
    </submittedName>
</protein>
<evidence type="ECO:0000256" key="3">
    <source>
        <dbReference type="ARBA" id="ARBA00022692"/>
    </source>
</evidence>
<dbReference type="Gene3D" id="1.20.1070.10">
    <property type="entry name" value="Rhodopsin 7-helix transmembrane proteins"/>
    <property type="match status" value="1"/>
</dbReference>
<feature type="transmembrane region" description="Helical" evidence="7">
    <location>
        <begin position="175"/>
        <end position="196"/>
    </location>
</feature>
<evidence type="ECO:0000256" key="1">
    <source>
        <dbReference type="ARBA" id="ARBA00004141"/>
    </source>
</evidence>
<dbReference type="EMBL" id="HBGE01055108">
    <property type="protein sequence ID" value="CAD9153996.1"/>
    <property type="molecule type" value="Transcribed_RNA"/>
</dbReference>
<comment type="subcellular location">
    <subcellularLocation>
        <location evidence="1">Membrane</location>
        <topology evidence="1">Multi-pass membrane protein</topology>
    </subcellularLocation>
</comment>
<dbReference type="InterPro" id="IPR001425">
    <property type="entry name" value="Arc/bac/fun_rhodopsins"/>
</dbReference>
<feature type="region of interest" description="Disordered" evidence="6">
    <location>
        <begin position="325"/>
        <end position="372"/>
    </location>
</feature>
<dbReference type="AlphaFoldDB" id="A0A7S1R204"/>
<keyword evidence="5 7" id="KW-0472">Membrane</keyword>
<evidence type="ECO:0000256" key="2">
    <source>
        <dbReference type="ARBA" id="ARBA00008130"/>
    </source>
</evidence>